<keyword evidence="1" id="KW-0812">Transmembrane</keyword>
<dbReference type="EMBL" id="RZNB01000003">
    <property type="protein sequence ID" value="RWZ51009.1"/>
    <property type="molecule type" value="Genomic_DNA"/>
</dbReference>
<gene>
    <name evidence="2" type="ORF">ELQ90_09420</name>
</gene>
<feature type="transmembrane region" description="Helical" evidence="1">
    <location>
        <begin position="55"/>
        <end position="80"/>
    </location>
</feature>
<evidence type="ECO:0000313" key="3">
    <source>
        <dbReference type="Proteomes" id="UP000288547"/>
    </source>
</evidence>
<comment type="caution">
    <text evidence="2">The sequence shown here is derived from an EMBL/GenBank/DDBJ whole genome shotgun (WGS) entry which is preliminary data.</text>
</comment>
<keyword evidence="3" id="KW-1185">Reference proteome</keyword>
<evidence type="ECO:0000313" key="2">
    <source>
        <dbReference type="EMBL" id="RWZ51009.1"/>
    </source>
</evidence>
<evidence type="ECO:0000256" key="1">
    <source>
        <dbReference type="SAM" id="Phobius"/>
    </source>
</evidence>
<protein>
    <submittedName>
        <fullName evidence="2">Uncharacterized protein</fullName>
    </submittedName>
</protein>
<proteinExistence type="predicted"/>
<dbReference type="AlphaFoldDB" id="A0A3S3Z3M7"/>
<name>A0A3S3Z3M7_9MICO</name>
<feature type="transmembrane region" description="Helical" evidence="1">
    <location>
        <begin position="20"/>
        <end position="43"/>
    </location>
</feature>
<keyword evidence="1" id="KW-1133">Transmembrane helix</keyword>
<sequence>MTTPSDGPDQQNGASLLRDAGGAIAFGLGLLLLAAGLILGVLGLTGAPTVVGSGIAPALLGLLLVLGGLATAMAGLLALYRRLTRGGPTGR</sequence>
<dbReference type="RefSeq" id="WP_128495003.1">
    <property type="nucleotide sequence ID" value="NZ_RZNB01000003.1"/>
</dbReference>
<reference evidence="2 3" key="1">
    <citation type="submission" date="2018-12" db="EMBL/GenBank/DDBJ databases">
        <authorList>
            <person name="Li F."/>
        </authorList>
    </citation>
    <scope>NUCLEOTIDE SEQUENCE [LARGE SCALE GENOMIC DNA]</scope>
    <source>
        <strain evidence="2 3">11W25H-1</strain>
    </source>
</reference>
<keyword evidence="1" id="KW-0472">Membrane</keyword>
<organism evidence="2 3">
    <name type="scientific">Labedella phragmitis</name>
    <dbReference type="NCBI Taxonomy" id="2498849"/>
    <lineage>
        <taxon>Bacteria</taxon>
        <taxon>Bacillati</taxon>
        <taxon>Actinomycetota</taxon>
        <taxon>Actinomycetes</taxon>
        <taxon>Micrococcales</taxon>
        <taxon>Microbacteriaceae</taxon>
        <taxon>Labedella</taxon>
    </lineage>
</organism>
<accession>A0A3S3Z3M7</accession>
<dbReference type="Proteomes" id="UP000288547">
    <property type="component" value="Unassembled WGS sequence"/>
</dbReference>